<dbReference type="EMBL" id="AAKMPV010000012">
    <property type="protein sequence ID" value="ECT3924268.1"/>
    <property type="molecule type" value="Genomic_DNA"/>
</dbReference>
<dbReference type="EMBL" id="AAHZBB010000013">
    <property type="protein sequence ID" value="ECB8975777.1"/>
    <property type="molecule type" value="Genomic_DNA"/>
</dbReference>
<dbReference type="EMBL" id="VCUW02000012">
    <property type="protein sequence ID" value="TRG45979.1"/>
    <property type="molecule type" value="Genomic_DNA"/>
</dbReference>
<dbReference type="EMBL" id="AAKQAO010000010">
    <property type="protein sequence ID" value="ECU4735730.1"/>
    <property type="molecule type" value="Genomic_DNA"/>
</dbReference>
<evidence type="ECO:0000313" key="15">
    <source>
        <dbReference type="EMBL" id="HAB3940923.1"/>
    </source>
</evidence>
<dbReference type="EMBL" id="DAATFV010000014">
    <property type="protein sequence ID" value="HAE8374632.1"/>
    <property type="molecule type" value="Genomic_DNA"/>
</dbReference>
<evidence type="ECO:0000313" key="11">
    <source>
        <dbReference type="EMBL" id="ECT3924268.1"/>
    </source>
</evidence>
<dbReference type="Pfam" id="PF02432">
    <property type="entry name" value="Fimbrial_K88"/>
    <property type="match status" value="1"/>
</dbReference>
<evidence type="ECO:0000313" key="13">
    <source>
        <dbReference type="EMBL" id="ECU4735730.1"/>
    </source>
</evidence>
<reference evidence="17 18" key="2">
    <citation type="journal article" date="2019" name="Appl. Environ. Microbiol.">
        <title>Clinically Unreported Salmonellosis Outbreak Detected via Comparative Genomic Analysis of Municipal Wastewater Salmonella Isolates.</title>
        <authorList>
            <person name="Diemert S."/>
            <person name="Yan T."/>
        </authorList>
    </citation>
    <scope>NUCLEOTIDE SEQUENCE [LARGE SCALE GENOMIC DNA]</scope>
    <source>
        <strain evidence="17 18">HIY0183</strain>
    </source>
</reference>
<name>A0A2T8MA84_SALAN</name>
<evidence type="ECO:0000313" key="4">
    <source>
        <dbReference type="EMBL" id="EBL4825224.1"/>
    </source>
</evidence>
<dbReference type="GO" id="GO:0007155">
    <property type="term" value="P:cell adhesion"/>
    <property type="evidence" value="ECO:0007669"/>
    <property type="project" value="InterPro"/>
</dbReference>
<dbReference type="EMBL" id="AAKLVW010000012">
    <property type="protein sequence ID" value="ECT1477191.1"/>
    <property type="molecule type" value="Genomic_DNA"/>
</dbReference>
<comment type="similarity">
    <text evidence="2">Belongs to the fimbrial K88 protein family.</text>
</comment>
<evidence type="ECO:0000313" key="10">
    <source>
        <dbReference type="EMBL" id="ECT1477191.1"/>
    </source>
</evidence>
<evidence type="ECO:0000313" key="17">
    <source>
        <dbReference type="EMBL" id="TRG45979.1"/>
    </source>
</evidence>
<protein>
    <submittedName>
        <fullName evidence="17">Fimbrial protein</fullName>
    </submittedName>
</protein>
<evidence type="ECO:0000313" key="12">
    <source>
        <dbReference type="EMBL" id="ECU1186303.1"/>
    </source>
</evidence>
<evidence type="ECO:0000313" key="6">
    <source>
        <dbReference type="EMBL" id="EBZ0398972.1"/>
    </source>
</evidence>
<dbReference type="EMBL" id="AAHPVZ010000018">
    <property type="protein sequence ID" value="EBZ0398972.1"/>
    <property type="molecule type" value="Genomic_DNA"/>
</dbReference>
<evidence type="ECO:0000313" key="7">
    <source>
        <dbReference type="EMBL" id="ECB8975777.1"/>
    </source>
</evidence>
<dbReference type="EMBL" id="AAKSYA010000040">
    <property type="protein sequence ID" value="ECV0340931.1"/>
    <property type="molecule type" value="Genomic_DNA"/>
</dbReference>
<keyword evidence="1 3" id="KW-0732">Signal</keyword>
<dbReference type="EMBL" id="AAHFTY010000003">
    <property type="protein sequence ID" value="EBV6100958.1"/>
    <property type="molecule type" value="Genomic_DNA"/>
</dbReference>
<dbReference type="EMBL" id="AAKKDH010000017">
    <property type="protein sequence ID" value="ECS6137327.1"/>
    <property type="molecule type" value="Genomic_DNA"/>
</dbReference>
<evidence type="ECO:0000313" key="5">
    <source>
        <dbReference type="EMBL" id="EBV6100958.1"/>
    </source>
</evidence>
<reference evidence="4" key="4">
    <citation type="submission" date="2019-07" db="EMBL/GenBank/DDBJ databases">
        <authorList>
            <consortium name="NARMS: The National Antimicrobial Resistance Monitoring System"/>
        </authorList>
    </citation>
    <scope>NUCLEOTIDE SEQUENCE</scope>
    <source>
        <strain evidence="10">FSIS11811949</strain>
        <strain evidence="6">FSIS11813694</strain>
        <strain evidence="11">FSIS11813894</strain>
        <strain evidence="4">FSIS11921149</strain>
        <strain evidence="8">FSIS1605746</strain>
    </source>
</reference>
<dbReference type="EMBL" id="AAKOYA010000005">
    <property type="protein sequence ID" value="ECU1186303.1"/>
    <property type="molecule type" value="Genomic_DNA"/>
</dbReference>
<proteinExistence type="inferred from homology"/>
<dbReference type="RefSeq" id="WP_039500161.1">
    <property type="nucleotide sequence ID" value="NZ_CALPAM010000002.1"/>
</dbReference>
<organism evidence="17 18">
    <name type="scientific">Salmonella anatum</name>
    <dbReference type="NCBI Taxonomy" id="58712"/>
    <lineage>
        <taxon>Bacteria</taxon>
        <taxon>Pseudomonadati</taxon>
        <taxon>Pseudomonadota</taxon>
        <taxon>Gammaproteobacteria</taxon>
        <taxon>Enterobacterales</taxon>
        <taxon>Enterobacteriaceae</taxon>
        <taxon>Salmonella</taxon>
    </lineage>
</organism>
<evidence type="ECO:0000313" key="18">
    <source>
        <dbReference type="Proteomes" id="UP000319232"/>
    </source>
</evidence>
<dbReference type="GO" id="GO:0009289">
    <property type="term" value="C:pilus"/>
    <property type="evidence" value="ECO:0007669"/>
    <property type="project" value="InterPro"/>
</dbReference>
<reference evidence="7" key="3">
    <citation type="submission" date="2019-04" db="EMBL/GenBank/DDBJ databases">
        <authorList>
            <consortium name="GenomeTrakr network: Whole genome sequencing for foodborne pathogen traceback"/>
        </authorList>
    </citation>
    <scope>NUCLEOTIDE SEQUENCE</scope>
    <source>
        <strain evidence="5">AZ-TG74568</strain>
        <strain evidence="12">FSIS11808940</strain>
        <strain evidence="7">FSIS11919908</strain>
        <strain evidence="9">FSIS1609251</strain>
        <strain evidence="14">FSIS21822075</strain>
        <strain evidence="13">HIY0183</strain>
    </source>
</reference>
<dbReference type="EMBL" id="AAFZFQ010000033">
    <property type="protein sequence ID" value="EBL4825224.1"/>
    <property type="molecule type" value="Genomic_DNA"/>
</dbReference>
<gene>
    <name evidence="8" type="ORF">AZF31_04995</name>
    <name evidence="9" type="ORF">BUM38_20525</name>
    <name evidence="14" type="ORF">D3T63_20825</name>
    <name evidence="11" type="ORF">D4T67_09845</name>
    <name evidence="6" type="ORF">D6A11_07490</name>
    <name evidence="12" type="ORF">DNB52_05515</name>
    <name evidence="10" type="ORF">DUZ69_08145</name>
    <name evidence="13" type="ORF">EVA07_12190</name>
    <name evidence="7" type="ORF">FAC46_16085</name>
    <name evidence="4" type="ORF">FFW56_21455</name>
    <name evidence="17" type="ORF">FG704_018105</name>
    <name evidence="15" type="ORF">GB592_07430</name>
    <name evidence="16" type="ORF">GNC26_003235</name>
    <name evidence="5" type="ORF">OB37_10620</name>
</gene>
<evidence type="ECO:0000256" key="2">
    <source>
        <dbReference type="ARBA" id="ARBA00049989"/>
    </source>
</evidence>
<feature type="signal peptide" evidence="3">
    <location>
        <begin position="1"/>
        <end position="22"/>
    </location>
</feature>
<feature type="chain" id="PRO_5036051462" evidence="3">
    <location>
        <begin position="23"/>
        <end position="271"/>
    </location>
</feature>
<evidence type="ECO:0000313" key="14">
    <source>
        <dbReference type="EMBL" id="ECV0340931.1"/>
    </source>
</evidence>
<comment type="caution">
    <text evidence="17">The sequence shown here is derived from an EMBL/GenBank/DDBJ whole genome shotgun (WGS) entry which is preliminary data.</text>
</comment>
<evidence type="ECO:0000313" key="9">
    <source>
        <dbReference type="EMBL" id="ECS6137327.1"/>
    </source>
</evidence>
<evidence type="ECO:0000256" key="3">
    <source>
        <dbReference type="SAM" id="SignalP"/>
    </source>
</evidence>
<dbReference type="AlphaFoldDB" id="A0A2T8MA84"/>
<dbReference type="InterPro" id="IPR003467">
    <property type="entry name" value="Fimbrial_K88_FaeH"/>
</dbReference>
<dbReference type="Proteomes" id="UP000319232">
    <property type="component" value="Unassembled WGS sequence"/>
</dbReference>
<accession>A0A2T8MA84</accession>
<evidence type="ECO:0000256" key="1">
    <source>
        <dbReference type="ARBA" id="ARBA00022729"/>
    </source>
</evidence>
<evidence type="ECO:0000313" key="16">
    <source>
        <dbReference type="EMBL" id="HAE8374632.1"/>
    </source>
</evidence>
<dbReference type="EMBL" id="AAKJAJ010000002">
    <property type="protein sequence ID" value="ECS2636708.1"/>
    <property type="molecule type" value="Genomic_DNA"/>
</dbReference>
<sequence length="271" mass="28004">MKKTLIALAVAASAVVSGSAMAAWSTGGDFNGNINIGGNITTDAPAWLWKTGADQGTAVDLKLADAVVSGDNNVWSGVGKTSFPVLMGKTKAPYSGVSTGMAPQITYGGEGFSISQPADSAPVITLSAFAKDDKAKAGTFQFKMDIMSLANVFWKGDGVNTNDKNAYQTIGDTGKTYGNGFAQNKTYVNSMTPVAIKDKISAILGADMITIPAGAVTSGYTGPNIFNRADAGSIQGVYASEYVANSGVLTFPKANTPKSWNANMTVTVSYQ</sequence>
<reference evidence="15" key="5">
    <citation type="submission" date="2019-10" db="EMBL/GenBank/DDBJ databases">
        <authorList>
            <consortium name="NCBI Pathogen Detection Project"/>
        </authorList>
    </citation>
    <scope>NUCLEOTIDE SEQUENCE</scope>
    <source>
        <strain evidence="16">CDC B1487</strain>
        <strain evidence="15">Salmonella enterica</strain>
    </source>
</reference>
<reference evidence="15" key="1">
    <citation type="journal article" date="2018" name="Genome Biol.">
        <title>SKESA: strategic k-mer extension for scrupulous assemblies.</title>
        <authorList>
            <person name="Souvorov A."/>
            <person name="Agarwala R."/>
            <person name="Lipman D.J."/>
        </authorList>
    </citation>
    <scope>NUCLEOTIDE SEQUENCE</scope>
    <source>
        <strain evidence="16">CDC B1487</strain>
        <strain evidence="15">Salmonella enterica</strain>
    </source>
</reference>
<dbReference type="EMBL" id="DAAGON010000002">
    <property type="protein sequence ID" value="HAB3940923.1"/>
    <property type="molecule type" value="Genomic_DNA"/>
</dbReference>
<evidence type="ECO:0000313" key="8">
    <source>
        <dbReference type="EMBL" id="ECS2636708.1"/>
    </source>
</evidence>